<reference evidence="2" key="1">
    <citation type="journal article" date="2020" name="Fungal Divers.">
        <title>Resolving the Mortierellaceae phylogeny through synthesis of multi-gene phylogenetics and phylogenomics.</title>
        <authorList>
            <person name="Vandepol N."/>
            <person name="Liber J."/>
            <person name="Desiro A."/>
            <person name="Na H."/>
            <person name="Kennedy M."/>
            <person name="Barry K."/>
            <person name="Grigoriev I.V."/>
            <person name="Miller A.N."/>
            <person name="O'Donnell K."/>
            <person name="Stajich J.E."/>
            <person name="Bonito G."/>
        </authorList>
    </citation>
    <scope>NUCLEOTIDE SEQUENCE</scope>
    <source>
        <strain evidence="2">MES-2147</strain>
    </source>
</reference>
<dbReference type="EMBL" id="JAAAHW010009946">
    <property type="protein sequence ID" value="KAF9933729.1"/>
    <property type="molecule type" value="Genomic_DNA"/>
</dbReference>
<sequence length="68" mass="7587">KTVAIPASVYTPWTLRGSFECVDRVKVRQIGEREYGPIYQNLDHSGDKPPKSTRGTASSPVLGLFDRH</sequence>
<evidence type="ECO:0000313" key="3">
    <source>
        <dbReference type="Proteomes" id="UP000749646"/>
    </source>
</evidence>
<evidence type="ECO:0000313" key="2">
    <source>
        <dbReference type="EMBL" id="KAF9933729.1"/>
    </source>
</evidence>
<protein>
    <submittedName>
        <fullName evidence="2">Uncharacterized protein</fullName>
    </submittedName>
</protein>
<evidence type="ECO:0000256" key="1">
    <source>
        <dbReference type="SAM" id="MobiDB-lite"/>
    </source>
</evidence>
<comment type="caution">
    <text evidence="2">The sequence shown here is derived from an EMBL/GenBank/DDBJ whole genome shotgun (WGS) entry which is preliminary data.</text>
</comment>
<feature type="region of interest" description="Disordered" evidence="1">
    <location>
        <begin position="38"/>
        <end position="68"/>
    </location>
</feature>
<keyword evidence="3" id="KW-1185">Reference proteome</keyword>
<gene>
    <name evidence="2" type="ORF">BGZ65_004009</name>
</gene>
<dbReference type="AlphaFoldDB" id="A0A9P6IKZ6"/>
<feature type="non-terminal residue" evidence="2">
    <location>
        <position position="1"/>
    </location>
</feature>
<accession>A0A9P6IKZ6</accession>
<organism evidence="2 3">
    <name type="scientific">Modicella reniformis</name>
    <dbReference type="NCBI Taxonomy" id="1440133"/>
    <lineage>
        <taxon>Eukaryota</taxon>
        <taxon>Fungi</taxon>
        <taxon>Fungi incertae sedis</taxon>
        <taxon>Mucoromycota</taxon>
        <taxon>Mortierellomycotina</taxon>
        <taxon>Mortierellomycetes</taxon>
        <taxon>Mortierellales</taxon>
        <taxon>Mortierellaceae</taxon>
        <taxon>Modicella</taxon>
    </lineage>
</organism>
<proteinExistence type="predicted"/>
<name>A0A9P6IKZ6_9FUNG</name>
<dbReference type="Proteomes" id="UP000749646">
    <property type="component" value="Unassembled WGS sequence"/>
</dbReference>